<keyword evidence="2" id="KW-1185">Reference proteome</keyword>
<evidence type="ECO:0000313" key="4">
    <source>
        <dbReference type="RefSeq" id="XP_021848963.1"/>
    </source>
</evidence>
<dbReference type="InterPro" id="IPR053781">
    <property type="entry name" value="F-box_AtFBL13-like"/>
</dbReference>
<dbReference type="InterPro" id="IPR032675">
    <property type="entry name" value="LRR_dom_sf"/>
</dbReference>
<dbReference type="PROSITE" id="PS50181">
    <property type="entry name" value="FBOX"/>
    <property type="match status" value="1"/>
</dbReference>
<dbReference type="Proteomes" id="UP000813463">
    <property type="component" value="Chromosome 2"/>
</dbReference>
<gene>
    <name evidence="3 4" type="primary">LOC110788638</name>
</gene>
<evidence type="ECO:0000313" key="2">
    <source>
        <dbReference type="Proteomes" id="UP000813463"/>
    </source>
</evidence>
<organism evidence="2 3">
    <name type="scientific">Spinacia oleracea</name>
    <name type="common">Spinach</name>
    <dbReference type="NCBI Taxonomy" id="3562"/>
    <lineage>
        <taxon>Eukaryota</taxon>
        <taxon>Viridiplantae</taxon>
        <taxon>Streptophyta</taxon>
        <taxon>Embryophyta</taxon>
        <taxon>Tracheophyta</taxon>
        <taxon>Spermatophyta</taxon>
        <taxon>Magnoliopsida</taxon>
        <taxon>eudicotyledons</taxon>
        <taxon>Gunneridae</taxon>
        <taxon>Pentapetalae</taxon>
        <taxon>Caryophyllales</taxon>
        <taxon>Chenopodiaceae</taxon>
        <taxon>Chenopodioideae</taxon>
        <taxon>Anserineae</taxon>
        <taxon>Spinacia</taxon>
    </lineage>
</organism>
<proteinExistence type="predicted"/>
<evidence type="ECO:0000259" key="1">
    <source>
        <dbReference type="PROSITE" id="PS50181"/>
    </source>
</evidence>
<reference evidence="2" key="1">
    <citation type="journal article" date="2021" name="Nat. Commun.">
        <title>Genomic analyses provide insights into spinach domestication and the genetic basis of agronomic traits.</title>
        <authorList>
            <person name="Cai X."/>
            <person name="Sun X."/>
            <person name="Xu C."/>
            <person name="Sun H."/>
            <person name="Wang X."/>
            <person name="Ge C."/>
            <person name="Zhang Z."/>
            <person name="Wang Q."/>
            <person name="Fei Z."/>
            <person name="Jiao C."/>
            <person name="Wang Q."/>
        </authorList>
    </citation>
    <scope>NUCLEOTIDE SEQUENCE [LARGE SCALE GENOMIC DNA]</scope>
    <source>
        <strain evidence="2">cv. Varoflay</strain>
    </source>
</reference>
<dbReference type="SMART" id="SM00579">
    <property type="entry name" value="FBD"/>
    <property type="match status" value="1"/>
</dbReference>
<dbReference type="OrthoDB" id="612216at2759"/>
<protein>
    <submittedName>
        <fullName evidence="3 4">F-box/FBD/LRR-repeat protein At1g78750-like</fullName>
    </submittedName>
</protein>
<dbReference type="InterPro" id="IPR001810">
    <property type="entry name" value="F-box_dom"/>
</dbReference>
<feature type="domain" description="F-box" evidence="1">
    <location>
        <begin position="14"/>
        <end position="62"/>
    </location>
</feature>
<dbReference type="PANTHER" id="PTHR31900:SF34">
    <property type="entry name" value="EMB|CAB62440.1-RELATED"/>
    <property type="match status" value="1"/>
</dbReference>
<dbReference type="KEGG" id="soe:110788638"/>
<dbReference type="AlphaFoldDB" id="A0A9R0IGV5"/>
<sequence length="432" mass="49388">MKVTMSSPNDQWPVDYISSLPNAIISYILSYLPTKTAVSTSILSKRWQYVWPDVPALDFSEMPDYLSHEDLSDEQLIHYRNFVDNVLSRNDVPDVRCFTLNSYSTQDYESAKSWVSAAQGRETSELSIKINCSDTFYCPREFVSRQRLVILKLGGFTIGDMGDSFHLPNLKVLHLVSLRLNGDLFLKKLILGCTALKELLIEGCYGFEETLYVESPILESLVIKESAVKSDDALPFITIKAPNLRFLGLQDAVANYNIDELKLLTEANLDLWDSERYDAVDEHALELIRKLSGVTSLRFGRPDVIYCFENDMPPFENLSRLQLTADLVTYEILECAPNLKSLIFEDIDLLGQDFYTKVAPGCMSCLESFEVFLRKKHHIKVVEHILKVATALKELKVNLYPMIIQHERAVYQRLLDFPRSSPICQVKVVHLY</sequence>
<dbReference type="InterPro" id="IPR036047">
    <property type="entry name" value="F-box-like_dom_sf"/>
</dbReference>
<reference evidence="3 4" key="2">
    <citation type="submission" date="2025-04" db="UniProtKB">
        <authorList>
            <consortium name="RefSeq"/>
        </authorList>
    </citation>
    <scope>IDENTIFICATION</scope>
</reference>
<dbReference type="GeneID" id="110788638"/>
<dbReference type="RefSeq" id="XP_021848963.1">
    <property type="nucleotide sequence ID" value="XM_021993271.1"/>
</dbReference>
<dbReference type="CDD" id="cd22160">
    <property type="entry name" value="F-box_AtFBL13-like"/>
    <property type="match status" value="1"/>
</dbReference>
<dbReference type="Gene3D" id="3.80.10.10">
    <property type="entry name" value="Ribonuclease Inhibitor"/>
    <property type="match status" value="1"/>
</dbReference>
<dbReference type="Pfam" id="PF00646">
    <property type="entry name" value="F-box"/>
    <property type="match status" value="1"/>
</dbReference>
<dbReference type="Pfam" id="PF24758">
    <property type="entry name" value="LRR_At5g56370"/>
    <property type="match status" value="1"/>
</dbReference>
<accession>A0A9R0IGV5</accession>
<name>A0A9R0IGV5_SPIOL</name>
<dbReference type="InterPro" id="IPR055411">
    <property type="entry name" value="LRR_FXL15/At3g58940/PEG3-like"/>
</dbReference>
<evidence type="ECO:0000313" key="3">
    <source>
        <dbReference type="RefSeq" id="XP_021848962.1"/>
    </source>
</evidence>
<dbReference type="SUPFAM" id="SSF52058">
    <property type="entry name" value="L domain-like"/>
    <property type="match status" value="1"/>
</dbReference>
<dbReference type="InterPro" id="IPR006566">
    <property type="entry name" value="FBD"/>
</dbReference>
<dbReference type="RefSeq" id="XP_021848962.1">
    <property type="nucleotide sequence ID" value="XM_021993270.1"/>
</dbReference>
<dbReference type="SUPFAM" id="SSF81383">
    <property type="entry name" value="F-box domain"/>
    <property type="match status" value="1"/>
</dbReference>
<dbReference type="Gene3D" id="1.20.1280.50">
    <property type="match status" value="1"/>
</dbReference>
<dbReference type="PANTHER" id="PTHR31900">
    <property type="entry name" value="F-BOX/RNI SUPERFAMILY PROTEIN-RELATED"/>
    <property type="match status" value="1"/>
</dbReference>
<dbReference type="InterPro" id="IPR050232">
    <property type="entry name" value="FBL13/AtMIF1-like"/>
</dbReference>